<dbReference type="PANTHER" id="PTHR21666">
    <property type="entry name" value="PEPTIDASE-RELATED"/>
    <property type="match status" value="1"/>
</dbReference>
<evidence type="ECO:0000259" key="4">
    <source>
        <dbReference type="Pfam" id="PF01551"/>
    </source>
</evidence>
<name>A0ABY6FYI1_9MICO</name>
<dbReference type="Gene3D" id="2.70.70.10">
    <property type="entry name" value="Glucose Permease (Domain IIA)"/>
    <property type="match status" value="1"/>
</dbReference>
<protein>
    <submittedName>
        <fullName evidence="5">M23 family metallopeptidase</fullName>
    </submittedName>
</protein>
<evidence type="ECO:0000256" key="1">
    <source>
        <dbReference type="ARBA" id="ARBA00022729"/>
    </source>
</evidence>
<dbReference type="InterPro" id="IPR011055">
    <property type="entry name" value="Dup_hybrid_motif"/>
</dbReference>
<dbReference type="InterPro" id="IPR016047">
    <property type="entry name" value="M23ase_b-sheet_dom"/>
</dbReference>
<evidence type="ECO:0000256" key="3">
    <source>
        <dbReference type="SAM" id="SignalP"/>
    </source>
</evidence>
<sequence length="204" mass="20286">MALVLVMGMLIAPRAAAEPPTPLWQWPLAPPHRMVRAFEAPPTPYAAGHRGVDLVGGTREVRAVDDGVVRFSGVVAGRGTVSVLHAGGLVSTYEPVVGSVAAGQRVAAGTVIGTLETSGVSHCGTAVCLHLGARYGSATYVDPMLLLAPRGPSVLLPLEGAAPGAAGGARDDSGGAAPRTPGAGSAVAPPRIVGVGTAVLSAIR</sequence>
<dbReference type="CDD" id="cd12797">
    <property type="entry name" value="M23_peptidase"/>
    <property type="match status" value="1"/>
</dbReference>
<dbReference type="SUPFAM" id="SSF51261">
    <property type="entry name" value="Duplicated hybrid motif"/>
    <property type="match status" value="1"/>
</dbReference>
<evidence type="ECO:0000313" key="6">
    <source>
        <dbReference type="Proteomes" id="UP001164305"/>
    </source>
</evidence>
<keyword evidence="1 3" id="KW-0732">Signal</keyword>
<dbReference type="EMBL" id="CP107020">
    <property type="protein sequence ID" value="UYG15499.1"/>
    <property type="molecule type" value="Genomic_DNA"/>
</dbReference>
<dbReference type="Proteomes" id="UP001164305">
    <property type="component" value="Chromosome"/>
</dbReference>
<organism evidence="5 6">
    <name type="scientific">Brachybacterium huguangmaarense</name>
    <dbReference type="NCBI Taxonomy" id="1652028"/>
    <lineage>
        <taxon>Bacteria</taxon>
        <taxon>Bacillati</taxon>
        <taxon>Actinomycetota</taxon>
        <taxon>Actinomycetes</taxon>
        <taxon>Micrococcales</taxon>
        <taxon>Dermabacteraceae</taxon>
        <taxon>Brachybacterium</taxon>
    </lineage>
</organism>
<feature type="domain" description="M23ase beta-sheet core" evidence="4">
    <location>
        <begin position="48"/>
        <end position="143"/>
    </location>
</feature>
<dbReference type="InterPro" id="IPR050570">
    <property type="entry name" value="Cell_wall_metabolism_enzyme"/>
</dbReference>
<dbReference type="PANTHER" id="PTHR21666:SF289">
    <property type="entry name" value="L-ALA--D-GLU ENDOPEPTIDASE"/>
    <property type="match status" value="1"/>
</dbReference>
<feature type="region of interest" description="Disordered" evidence="2">
    <location>
        <begin position="165"/>
        <end position="188"/>
    </location>
</feature>
<dbReference type="Pfam" id="PF01551">
    <property type="entry name" value="Peptidase_M23"/>
    <property type="match status" value="1"/>
</dbReference>
<keyword evidence="6" id="KW-1185">Reference proteome</keyword>
<feature type="signal peptide" evidence="3">
    <location>
        <begin position="1"/>
        <end position="17"/>
    </location>
</feature>
<evidence type="ECO:0000313" key="5">
    <source>
        <dbReference type="EMBL" id="UYG15499.1"/>
    </source>
</evidence>
<proteinExistence type="predicted"/>
<accession>A0ABY6FYI1</accession>
<evidence type="ECO:0000256" key="2">
    <source>
        <dbReference type="SAM" id="MobiDB-lite"/>
    </source>
</evidence>
<gene>
    <name evidence="5" type="ORF">BRM3_07510</name>
</gene>
<feature type="chain" id="PRO_5046761792" evidence="3">
    <location>
        <begin position="18"/>
        <end position="204"/>
    </location>
</feature>
<reference evidence="5" key="1">
    <citation type="submission" date="2022-10" db="EMBL/GenBank/DDBJ databases">
        <title>Whole-Genome Sequencing of Brachybacterium huguangmaarense BRM-3, Isolated from Betula schmidtii.</title>
        <authorList>
            <person name="Haam D."/>
        </authorList>
    </citation>
    <scope>NUCLEOTIDE SEQUENCE</scope>
    <source>
        <strain evidence="5">BRM-3</strain>
    </source>
</reference>
<dbReference type="RefSeq" id="WP_263592713.1">
    <property type="nucleotide sequence ID" value="NZ_CP107020.1"/>
</dbReference>